<dbReference type="InterPro" id="IPR001212">
    <property type="entry name" value="Somatomedin_B_dom"/>
</dbReference>
<evidence type="ECO:0000313" key="2">
    <source>
        <dbReference type="Proteomes" id="UP000749559"/>
    </source>
</evidence>
<evidence type="ECO:0000313" key="1">
    <source>
        <dbReference type="EMBL" id="CAH1800856.1"/>
    </source>
</evidence>
<dbReference type="Gene3D" id="4.10.410.20">
    <property type="match status" value="1"/>
</dbReference>
<sequence length="470" mass="53416">MFRFLFNTSLIFHVFLILLLSSVSGLNAEGNAISSGNRPEERSISPLRNITLGVYSNVLREKREIQEEVCNSAASDFRCSDGKRSCRKRCRDKVTRENATEFYCHCDELCSHYGDCCPDSRYQCRNCNATERGIIETNQTLIDIGNDSCAPVFVHKTQRANYQCTRVQGVVRVYLRASCHADYKNSALERKCLSEDEPYSKIPSYDVTKGEHYKNKYCAECNFVEAALSWRLRIECVNKDSLNGLKLGSLNIPRIMEFIHIHDSRNIGRGCRIDYLEPLLDTNENIPQLRPCISTQFECEYCEDTTLAALCHTYGLDPVDDWNVYHNLYCLKCGNQFGRPRFAPYPQLCQLVQFANRQDLNEGLHILSFQILMDVTGDTINVRTVAGHQDTKIAEVELSCSGDSFQCRLKRCHGNLTRVGDECVVRGFERSRSSTVTSITTERKIKAAASAMADISPLLMWISIPTIIMQ</sequence>
<dbReference type="OrthoDB" id="6066475at2759"/>
<keyword evidence="2" id="KW-1185">Reference proteome</keyword>
<dbReference type="InterPro" id="IPR053231">
    <property type="entry name" value="GPCR_LN-TM7"/>
</dbReference>
<dbReference type="PROSITE" id="PS50958">
    <property type="entry name" value="SMB_2"/>
    <property type="match status" value="1"/>
</dbReference>
<dbReference type="InterPro" id="IPR036024">
    <property type="entry name" value="Somatomedin_B-like_dom_sf"/>
</dbReference>
<dbReference type="AlphaFoldDB" id="A0A8J1Y9S5"/>
<proteinExistence type="predicted"/>
<gene>
    <name evidence="1" type="ORF">OFUS_LOCUS24694</name>
</gene>
<reference evidence="1" key="1">
    <citation type="submission" date="2022-03" db="EMBL/GenBank/DDBJ databases">
        <authorList>
            <person name="Martin C."/>
        </authorList>
    </citation>
    <scope>NUCLEOTIDE SEQUENCE</scope>
</reference>
<dbReference type="PANTHER" id="PTHR45902">
    <property type="entry name" value="LATROPHILIN RECEPTOR-LIKE PROTEIN A"/>
    <property type="match status" value="1"/>
</dbReference>
<comment type="caution">
    <text evidence="1">The sequence shown here is derived from an EMBL/GenBank/DDBJ whole genome shotgun (WGS) entry which is preliminary data.</text>
</comment>
<dbReference type="PANTHER" id="PTHR45902:SF1">
    <property type="entry name" value="LATROPHILIN RECEPTOR-LIKE PROTEIN A"/>
    <property type="match status" value="1"/>
</dbReference>
<protein>
    <submittedName>
        <fullName evidence="1">Uncharacterized protein</fullName>
    </submittedName>
</protein>
<name>A0A8J1Y9S5_OWEFU</name>
<dbReference type="Proteomes" id="UP000749559">
    <property type="component" value="Unassembled WGS sequence"/>
</dbReference>
<organism evidence="1 2">
    <name type="scientific">Owenia fusiformis</name>
    <name type="common">Polychaete worm</name>
    <dbReference type="NCBI Taxonomy" id="6347"/>
    <lineage>
        <taxon>Eukaryota</taxon>
        <taxon>Metazoa</taxon>
        <taxon>Spiralia</taxon>
        <taxon>Lophotrochozoa</taxon>
        <taxon>Annelida</taxon>
        <taxon>Polychaeta</taxon>
        <taxon>Sedentaria</taxon>
        <taxon>Canalipalpata</taxon>
        <taxon>Sabellida</taxon>
        <taxon>Oweniida</taxon>
        <taxon>Oweniidae</taxon>
        <taxon>Owenia</taxon>
    </lineage>
</organism>
<dbReference type="EMBL" id="CAIIXF020000012">
    <property type="protein sequence ID" value="CAH1800856.1"/>
    <property type="molecule type" value="Genomic_DNA"/>
</dbReference>
<accession>A0A8J1Y9S5</accession>
<dbReference type="SUPFAM" id="SSF90188">
    <property type="entry name" value="Somatomedin B domain"/>
    <property type="match status" value="1"/>
</dbReference>